<gene>
    <name evidence="4" type="ORF">PBS003_LOCUS3638</name>
</gene>
<proteinExistence type="predicted"/>
<dbReference type="GO" id="GO:0005794">
    <property type="term" value="C:Golgi apparatus"/>
    <property type="evidence" value="ECO:0007669"/>
    <property type="project" value="TreeGrafter"/>
</dbReference>
<dbReference type="InterPro" id="IPR052602">
    <property type="entry name" value="Growth_transcription_reg"/>
</dbReference>
<evidence type="ECO:0000313" key="5">
    <source>
        <dbReference type="Proteomes" id="UP001160483"/>
    </source>
</evidence>
<dbReference type="InterPro" id="IPR022091">
    <property type="entry name" value="TMF_TATA-bd"/>
</dbReference>
<keyword evidence="1" id="KW-0175">Coiled coil</keyword>
<evidence type="ECO:0000313" key="4">
    <source>
        <dbReference type="EMBL" id="CAH0476874.1"/>
    </source>
</evidence>
<feature type="compositionally biased region" description="Basic and acidic residues" evidence="2">
    <location>
        <begin position="103"/>
        <end position="116"/>
    </location>
</feature>
<feature type="domain" description="TATA element modulatory factor 1 TATA binding" evidence="3">
    <location>
        <begin position="716"/>
        <end position="825"/>
    </location>
</feature>
<protein>
    <recommendedName>
        <fullName evidence="3">TATA element modulatory factor 1 TATA binding domain-containing protein</fullName>
    </recommendedName>
</protein>
<feature type="coiled-coil region" evidence="1">
    <location>
        <begin position="724"/>
        <end position="824"/>
    </location>
</feature>
<feature type="compositionally biased region" description="Basic and acidic residues" evidence="2">
    <location>
        <begin position="156"/>
        <end position="169"/>
    </location>
</feature>
<feature type="compositionally biased region" description="Acidic residues" evidence="2">
    <location>
        <begin position="91"/>
        <end position="102"/>
    </location>
</feature>
<dbReference type="PANTHER" id="PTHR46515">
    <property type="entry name" value="TATA ELEMENT MODULATORY FACTOR TMF1"/>
    <property type="match status" value="1"/>
</dbReference>
<dbReference type="PANTHER" id="PTHR46515:SF1">
    <property type="entry name" value="TATA ELEMENT MODULATORY FACTOR"/>
    <property type="match status" value="1"/>
</dbReference>
<accession>A0AAU9KX81</accession>
<sequence length="841" mass="96255">MSSSSPWGGWGTKLNVTSIVTQGLEQVRSLREDVEKSFDQVVTGPPIARVTSSIDAKPLQQVEDKQLDNTEAIAVQDGVIATVKYNVSEDRDIDEASEEEIEAEMKENGKDLHEQNVIDESEQEVEKNERQESDEKDEEIVAEAVEEREEDVEEQLQDHEARKEEEAKVDGTLVDTDVNFDKSSREQGDQEQVIDAVGDDAEVVALQKKLEMRESQLVATSTTLRKLHDELDKMHHREIVAVERAQCLTEQLEDLRREIAELTQLRKDTSGNQSADMQALQIALEEKEEMLSALLGEGQALSVKQAQLEQRLRALRKEKDELEERAHKAESIVQVSGEEIKRILSKLKASEEEKMRLVQENRQLAGNADSMSARVETAEQKALEAAQQLEKLQDRMEELTFASAGKDEEIERLKLEAQSNEVLSHQNAELQEMLHFLQDNVRDLEKERSRHEEMARAEIADLKRKWRNAVARVDMLGQSVSEATQPLFRQIHALQEEQRARHDTWKATENTLVSRIEEATEQRRVVEQEKADMKQQLQELQHKVEEVELQIARIQVKLARSQDAADSAKAEVREWRGRAGALQIDFDQVKRQRDAHAEAKEQLQARLNNAEQSLRQLQASSSATAELEQSRELEAQLRQDLEWHQQELQRLKSLTGQLVPPPLSTDSASSQHHYARRMCGDEQLHGFEIANGELSSEASILLPMETAIMTDPLVSSGNTSVLELSQLQQRLRLREGENRMLKQQLETLEARQKQTTDEIVRLSTRNTLLESGETQRKETQLELAKLQKHQVVLLELFGEKEEQVEELQAEVKELKAFYRKQLDTLATHNEEQQRQRAEQQQ</sequence>
<organism evidence="4 5">
    <name type="scientific">Peronospora belbahrii</name>
    <dbReference type="NCBI Taxonomy" id="622444"/>
    <lineage>
        <taxon>Eukaryota</taxon>
        <taxon>Sar</taxon>
        <taxon>Stramenopiles</taxon>
        <taxon>Oomycota</taxon>
        <taxon>Peronosporomycetes</taxon>
        <taxon>Peronosporales</taxon>
        <taxon>Peronosporaceae</taxon>
        <taxon>Peronospora</taxon>
    </lineage>
</organism>
<dbReference type="Proteomes" id="UP001160483">
    <property type="component" value="Unassembled WGS sequence"/>
</dbReference>
<feature type="region of interest" description="Disordered" evidence="2">
    <location>
        <begin position="91"/>
        <end position="170"/>
    </location>
</feature>
<feature type="compositionally biased region" description="Acidic residues" evidence="2">
    <location>
        <begin position="134"/>
        <end position="155"/>
    </location>
</feature>
<evidence type="ECO:0000256" key="1">
    <source>
        <dbReference type="SAM" id="Coils"/>
    </source>
</evidence>
<reference evidence="4" key="1">
    <citation type="submission" date="2021-11" db="EMBL/GenBank/DDBJ databases">
        <authorList>
            <person name="Islam A."/>
            <person name="Islam S."/>
            <person name="Flora M.S."/>
            <person name="Rahman M."/>
            <person name="Ziaur R.M."/>
            <person name="Epstein J.H."/>
            <person name="Hassan M."/>
            <person name="Klassen M."/>
            <person name="Woodard K."/>
            <person name="Webb A."/>
            <person name="Webby R.J."/>
            <person name="El Zowalaty M.E."/>
        </authorList>
    </citation>
    <scope>NUCLEOTIDE SEQUENCE</scope>
    <source>
        <strain evidence="4">Pbs3</strain>
    </source>
</reference>
<evidence type="ECO:0000256" key="2">
    <source>
        <dbReference type="SAM" id="MobiDB-lite"/>
    </source>
</evidence>
<dbReference type="AlphaFoldDB" id="A0AAU9KX81"/>
<dbReference type="EMBL" id="CAKKTJ010000164">
    <property type="protein sequence ID" value="CAH0476874.1"/>
    <property type="molecule type" value="Genomic_DNA"/>
</dbReference>
<comment type="caution">
    <text evidence="4">The sequence shown here is derived from an EMBL/GenBank/DDBJ whole genome shotgun (WGS) entry which is preliminary data.</text>
</comment>
<name>A0AAU9KX81_9STRA</name>
<feature type="coiled-coil region" evidence="1">
    <location>
        <begin position="509"/>
        <end position="654"/>
    </location>
</feature>
<feature type="coiled-coil region" evidence="1">
    <location>
        <begin position="245"/>
        <end position="461"/>
    </location>
</feature>
<evidence type="ECO:0000259" key="3">
    <source>
        <dbReference type="Pfam" id="PF12325"/>
    </source>
</evidence>
<feature type="compositionally biased region" description="Basic and acidic residues" evidence="2">
    <location>
        <begin position="124"/>
        <end position="133"/>
    </location>
</feature>
<dbReference type="Pfam" id="PF12325">
    <property type="entry name" value="TMF_TATA_bd"/>
    <property type="match status" value="1"/>
</dbReference>
<dbReference type="GO" id="GO:0005783">
    <property type="term" value="C:endoplasmic reticulum"/>
    <property type="evidence" value="ECO:0007669"/>
    <property type="project" value="TreeGrafter"/>
</dbReference>